<dbReference type="EMBL" id="CABPRJ010000089">
    <property type="protein sequence ID" value="VVC27325.1"/>
    <property type="molecule type" value="Genomic_DNA"/>
</dbReference>
<accession>A0A5E4M586</accession>
<dbReference type="GO" id="GO:0006457">
    <property type="term" value="P:protein folding"/>
    <property type="evidence" value="ECO:0007669"/>
    <property type="project" value="TreeGrafter"/>
</dbReference>
<dbReference type="InterPro" id="IPR029000">
    <property type="entry name" value="Cyclophilin-like_dom_sf"/>
</dbReference>
<evidence type="ECO:0000313" key="3">
    <source>
        <dbReference type="Proteomes" id="UP000325440"/>
    </source>
</evidence>
<dbReference type="GO" id="GO:0016018">
    <property type="term" value="F:cyclosporin A binding"/>
    <property type="evidence" value="ECO:0007669"/>
    <property type="project" value="TreeGrafter"/>
</dbReference>
<dbReference type="AlphaFoldDB" id="A0A5E4M586"/>
<organism evidence="2 3">
    <name type="scientific">Cinara cedri</name>
    <dbReference type="NCBI Taxonomy" id="506608"/>
    <lineage>
        <taxon>Eukaryota</taxon>
        <taxon>Metazoa</taxon>
        <taxon>Ecdysozoa</taxon>
        <taxon>Arthropoda</taxon>
        <taxon>Hexapoda</taxon>
        <taxon>Insecta</taxon>
        <taxon>Pterygota</taxon>
        <taxon>Neoptera</taxon>
        <taxon>Paraneoptera</taxon>
        <taxon>Hemiptera</taxon>
        <taxon>Sternorrhyncha</taxon>
        <taxon>Aphidomorpha</taxon>
        <taxon>Aphidoidea</taxon>
        <taxon>Aphididae</taxon>
        <taxon>Lachninae</taxon>
        <taxon>Cinara</taxon>
    </lineage>
</organism>
<dbReference type="SUPFAM" id="SSF50891">
    <property type="entry name" value="Cyclophilin-like"/>
    <property type="match status" value="1"/>
</dbReference>
<sequence>MDIKSRIAQSKQALYKKNNLLTLALYEAETGISYSFCQRIAKLNKLHNKIQLVHHLRPTDFEKRIKMVAHFITKIDEEPDFLNNLHYRSDFNPHWTEKIKNITQKVDNKAPFLNVGELYKPGILGKNAKRLLQMENENLTLIKTINIIYRKKGETDCSKPISMVQKKSNIVESTKAKNKIIFAENVRLFDKIYHAKPRIDFQEMEKEEKANKARLLLASKYPDYNKKTIYSGNENDLLISKSGLPKNIKIKKSKCYLDIDDLTADERMGRLTIEVYDDIVPKTASNFLKLCQNRDKPLGYKGSQFFHIVPGLFCLGGDVEYSVGLGGQSALDQRYFDDENYTLSHNATGTAHLF</sequence>
<dbReference type="PANTHER" id="PTHR11071">
    <property type="entry name" value="PEPTIDYL-PROLYL CIS-TRANS ISOMERASE"/>
    <property type="match status" value="1"/>
</dbReference>
<reference evidence="2 3" key="1">
    <citation type="submission" date="2019-08" db="EMBL/GenBank/DDBJ databases">
        <authorList>
            <person name="Alioto T."/>
            <person name="Alioto T."/>
            <person name="Gomez Garrido J."/>
        </authorList>
    </citation>
    <scope>NUCLEOTIDE SEQUENCE [LARGE SCALE GENOMIC DNA]</scope>
</reference>
<proteinExistence type="predicted"/>
<evidence type="ECO:0000259" key="1">
    <source>
        <dbReference type="PROSITE" id="PS50072"/>
    </source>
</evidence>
<dbReference type="InterPro" id="IPR002130">
    <property type="entry name" value="Cyclophilin-type_PPIase_dom"/>
</dbReference>
<keyword evidence="3" id="KW-1185">Reference proteome</keyword>
<dbReference type="OrthoDB" id="193499at2759"/>
<gene>
    <name evidence="2" type="ORF">CINCED_3A023675</name>
</gene>
<dbReference type="Proteomes" id="UP000325440">
    <property type="component" value="Unassembled WGS sequence"/>
</dbReference>
<keyword evidence="2" id="KW-0413">Isomerase</keyword>
<protein>
    <submittedName>
        <fullName evidence="2">Cyclophilin-like domain,Cyclophilin-type peptidyl-prolyl cis-trans isomerase domain</fullName>
    </submittedName>
</protein>
<name>A0A5E4M586_9HEMI</name>
<dbReference type="PROSITE" id="PS50072">
    <property type="entry name" value="CSA_PPIASE_2"/>
    <property type="match status" value="1"/>
</dbReference>
<evidence type="ECO:0000313" key="2">
    <source>
        <dbReference type="EMBL" id="VVC27325.1"/>
    </source>
</evidence>
<dbReference type="GO" id="GO:0005737">
    <property type="term" value="C:cytoplasm"/>
    <property type="evidence" value="ECO:0007669"/>
    <property type="project" value="TreeGrafter"/>
</dbReference>
<dbReference type="GO" id="GO:0003755">
    <property type="term" value="F:peptidyl-prolyl cis-trans isomerase activity"/>
    <property type="evidence" value="ECO:0007669"/>
    <property type="project" value="InterPro"/>
</dbReference>
<dbReference type="PANTHER" id="PTHR11071:SF561">
    <property type="entry name" value="PEPTIDYL-PROLYL CIS-TRANS ISOMERASE D-RELATED"/>
    <property type="match status" value="1"/>
</dbReference>
<feature type="domain" description="PPIase cyclophilin-type" evidence="1">
    <location>
        <begin position="258"/>
        <end position="354"/>
    </location>
</feature>
<dbReference type="Gene3D" id="2.40.100.10">
    <property type="entry name" value="Cyclophilin-like"/>
    <property type="match status" value="1"/>
</dbReference>
<dbReference type="Pfam" id="PF00160">
    <property type="entry name" value="Pro_isomerase"/>
    <property type="match status" value="1"/>
</dbReference>